<dbReference type="AlphaFoldDB" id="A0A1G6DMM6"/>
<evidence type="ECO:0000313" key="1">
    <source>
        <dbReference type="EMBL" id="SDB46390.1"/>
    </source>
</evidence>
<dbReference type="Proteomes" id="UP000182508">
    <property type="component" value="Unassembled WGS sequence"/>
</dbReference>
<dbReference type="EMBL" id="FMXP01000044">
    <property type="protein sequence ID" value="SDB46390.1"/>
    <property type="molecule type" value="Genomic_DNA"/>
</dbReference>
<dbReference type="NCBIfam" id="TIGR03713">
    <property type="entry name" value="acc_sec_asp1"/>
    <property type="match status" value="1"/>
</dbReference>
<dbReference type="STRING" id="439219.SAMN02910293_02311"/>
<dbReference type="eggNOG" id="ENOG502ZBRM">
    <property type="taxonomic scope" value="Bacteria"/>
</dbReference>
<gene>
    <name evidence="1" type="ORF">SAMN02910293_02311</name>
</gene>
<name>A0A1G6DMM6_9STRE</name>
<sequence>MIYFIPAWYNQRRTWYFNSRPWSQEQKLVRFDDISSHFERFSSAGEKCQLIVNNYEPQLRYFMHRLEILERNFINVFDIIQDLNTIKKEQGQVDFYTQFPWPEGIEFINTPFSVLGYLNGKLYAQIEFGDSGQLFWITIFENNLPSLRYIFDDRGFISSKLVYDQSGKYHYQDYYNGEEEWQIREFFPPYGNHVEVAEEARERFLKSRYETMTDLVFEVERLILDQNDEPDDIIFLAEDDRHTGPILEMKSRKKVIYSFFQGRNSHDISPEVQQHLQNVDSVIANSESLRKSLQEYTNVPVKKIPLFDARLDLGKSRQMKELIVYFRLDGLRKSSYQAVFNAILRYMKENKLVYLRIISFESNVQEQQSIRKQLTEIFEASDDKCLVLTEEDTHNSENSLQATEGKSRVQLIFMTAADDIIKLLNDCRVIIDGADDADLYTHIAAISAGIPQINRFPSEFVTHEQNGYIAETPEGIYDGLDYFLSEMTNWNRALTDSIQKTLQYSNSNLLADLMEGL</sequence>
<reference evidence="1 2" key="1">
    <citation type="submission" date="2016-10" db="EMBL/GenBank/DDBJ databases">
        <authorList>
            <person name="de Groot N.N."/>
        </authorList>
    </citation>
    <scope>NUCLEOTIDE SEQUENCE [LARGE SCALE GENOMIC DNA]</scope>
    <source>
        <strain evidence="1 2">A-4</strain>
    </source>
</reference>
<keyword evidence="2" id="KW-1185">Reference proteome</keyword>
<accession>A0A1G6DMM6</accession>
<dbReference type="InterPro" id="IPR022372">
    <property type="entry name" value="Accessory_SS_Asp1"/>
</dbReference>
<protein>
    <submittedName>
        <fullName evidence="1">Accessory secretory protein Asp1</fullName>
    </submittedName>
</protein>
<organism evidence="1 2">
    <name type="scientific">Streptococcus henryi</name>
    <dbReference type="NCBI Taxonomy" id="439219"/>
    <lineage>
        <taxon>Bacteria</taxon>
        <taxon>Bacillati</taxon>
        <taxon>Bacillota</taxon>
        <taxon>Bacilli</taxon>
        <taxon>Lactobacillales</taxon>
        <taxon>Streptococcaceae</taxon>
        <taxon>Streptococcus</taxon>
    </lineage>
</organism>
<dbReference type="Pfam" id="PF16993">
    <property type="entry name" value="Asp1"/>
    <property type="match status" value="1"/>
</dbReference>
<dbReference type="RefSeq" id="WP_074486731.1">
    <property type="nucleotide sequence ID" value="NZ_FMXP01000044.1"/>
</dbReference>
<proteinExistence type="predicted"/>
<evidence type="ECO:0000313" key="2">
    <source>
        <dbReference type="Proteomes" id="UP000182508"/>
    </source>
</evidence>
<dbReference type="GO" id="GO:0015031">
    <property type="term" value="P:protein transport"/>
    <property type="evidence" value="ECO:0007669"/>
    <property type="project" value="InterPro"/>
</dbReference>